<dbReference type="Proteomes" id="UP001208570">
    <property type="component" value="Unassembled WGS sequence"/>
</dbReference>
<evidence type="ECO:0000256" key="6">
    <source>
        <dbReference type="SAM" id="MobiDB-lite"/>
    </source>
</evidence>
<evidence type="ECO:0000313" key="10">
    <source>
        <dbReference type="Proteomes" id="UP001208570"/>
    </source>
</evidence>
<reference evidence="9" key="1">
    <citation type="journal article" date="2023" name="Mol. Biol. Evol.">
        <title>Third-Generation Sequencing Reveals the Adaptive Role of the Epigenome in Three Deep-Sea Polychaetes.</title>
        <authorList>
            <person name="Perez M."/>
            <person name="Aroh O."/>
            <person name="Sun Y."/>
            <person name="Lan Y."/>
            <person name="Juniper S.K."/>
            <person name="Young C.R."/>
            <person name="Angers B."/>
            <person name="Qian P.Y."/>
        </authorList>
    </citation>
    <scope>NUCLEOTIDE SEQUENCE</scope>
    <source>
        <strain evidence="9">P08H-3</strain>
    </source>
</reference>
<dbReference type="Pfam" id="PF21116">
    <property type="entry name" value="EF-hand_Zip"/>
    <property type="match status" value="1"/>
</dbReference>
<dbReference type="EMBL" id="JAODUP010000709">
    <property type="protein sequence ID" value="KAK2145015.1"/>
    <property type="molecule type" value="Genomic_DNA"/>
</dbReference>
<keyword evidence="4 7" id="KW-1133">Transmembrane helix</keyword>
<dbReference type="GO" id="GO:0140410">
    <property type="term" value="F:monoatomic cation:bicarbonate symporter activity"/>
    <property type="evidence" value="ECO:0007669"/>
    <property type="project" value="TreeGrafter"/>
</dbReference>
<feature type="transmembrane region" description="Helical" evidence="7">
    <location>
        <begin position="543"/>
        <end position="563"/>
    </location>
</feature>
<comment type="similarity">
    <text evidence="2">Belongs to the ZIP transporter (TC 2.A.5) family.</text>
</comment>
<feature type="transmembrane region" description="Helical" evidence="7">
    <location>
        <begin position="412"/>
        <end position="433"/>
    </location>
</feature>
<protein>
    <recommendedName>
        <fullName evidence="8">Zinc transporter ZIP4/12 EF-hand domain-containing protein</fullName>
    </recommendedName>
</protein>
<comment type="subcellular location">
    <subcellularLocation>
        <location evidence="1">Membrane</location>
        <topology evidence="1">Multi-pass membrane protein</topology>
    </subcellularLocation>
</comment>
<keyword evidence="3 7" id="KW-0812">Transmembrane</keyword>
<feature type="compositionally biased region" description="Basic and acidic residues" evidence="6">
    <location>
        <begin position="112"/>
        <end position="125"/>
    </location>
</feature>
<feature type="transmembrane region" description="Helical" evidence="7">
    <location>
        <begin position="329"/>
        <end position="350"/>
    </location>
</feature>
<evidence type="ECO:0000256" key="2">
    <source>
        <dbReference type="ARBA" id="ARBA00006939"/>
    </source>
</evidence>
<feature type="transmembrane region" description="Helical" evidence="7">
    <location>
        <begin position="357"/>
        <end position="382"/>
    </location>
</feature>
<evidence type="ECO:0000256" key="7">
    <source>
        <dbReference type="SAM" id="Phobius"/>
    </source>
</evidence>
<dbReference type="InterPro" id="IPR049406">
    <property type="entry name" value="ZIP4_12_EF-hand"/>
</dbReference>
<feature type="transmembrane region" description="Helical" evidence="7">
    <location>
        <begin position="569"/>
        <end position="591"/>
    </location>
</feature>
<dbReference type="PANTHER" id="PTHR12191">
    <property type="entry name" value="SOLUTE CARRIER FAMILY 39"/>
    <property type="match status" value="1"/>
</dbReference>
<dbReference type="GO" id="GO:0005385">
    <property type="term" value="F:zinc ion transmembrane transporter activity"/>
    <property type="evidence" value="ECO:0007669"/>
    <property type="project" value="TreeGrafter"/>
</dbReference>
<dbReference type="Pfam" id="PF02535">
    <property type="entry name" value="Zip"/>
    <property type="match status" value="1"/>
</dbReference>
<feature type="domain" description="Zinc transporter ZIP4/12 EF-hand" evidence="8">
    <location>
        <begin position="203"/>
        <end position="309"/>
    </location>
</feature>
<dbReference type="InterPro" id="IPR050799">
    <property type="entry name" value="ZIP_Transporter"/>
</dbReference>
<comment type="caution">
    <text evidence="9">The sequence shown here is derived from an EMBL/GenBank/DDBJ whole genome shotgun (WGS) entry which is preliminary data.</text>
</comment>
<evidence type="ECO:0000313" key="9">
    <source>
        <dbReference type="EMBL" id="KAK2145015.1"/>
    </source>
</evidence>
<feature type="transmembrane region" description="Helical" evidence="7">
    <location>
        <begin position="603"/>
        <end position="626"/>
    </location>
</feature>
<proteinExistence type="inferred from homology"/>
<dbReference type="GO" id="GO:0030003">
    <property type="term" value="P:intracellular monoatomic cation homeostasis"/>
    <property type="evidence" value="ECO:0007669"/>
    <property type="project" value="TreeGrafter"/>
</dbReference>
<sequence length="635" mass="70002">MTDVIGRLLERFPSKSVCTQSLNISAMFDVAMANGSTLDDTSYNRLSVILVHYLYNTTLCTSPLVDVTRDYDYYVTWLTALSDDDIEGDMGTLLTVLRRGYSNVLNNTVYHDEHDHGDHDDHDHDHDDDDDDDHIHDEPKECLDERKARSLINRTVSEKVNAEIIAGWTVLELAKGIPMAYSCNDLPYPEDITHDLWSRIGFSDNGQLTLDHLEDLLHKLNIGHDEEHTHDDHVMDSRRRKRAISDGALYRDPVIVQRRDVSENSALLQRCYKAKQLLDVYFADSSSSLTKDDILTLCPAMIQQQLSGACDTPNDDTPAEATVSDAERYGYGTLSVFIISLMSLIGVFISPIMKTKGFAYVISFMIALAVGTLSGDVMLHLIPEAFGIHDHSGSGHDHDHEHGGSGPTIEPFMFKSMAILAALHLFLLLQSFLEWGSGIKHQGHSHVSPPSGILDSGIPVDDSKSDDTDQSDMCYGSRAVGWMIIVGDGFHNLGDGLAIGAAFSSGVWGGISTSLAVLCHEIPHEIGDMAVLLNAGMSLKRALLWNFISSLTAFIGLYIGLSISGLPEIRVWIFTIATGMFIYLALANMVPELLSLQSEGNRCVMFLLQNFGFLIGVGILLIIAVFEDDIKIGKP</sequence>
<gene>
    <name evidence="9" type="ORF">LSH36_709g01035</name>
</gene>
<feature type="region of interest" description="Disordered" evidence="6">
    <location>
        <begin position="112"/>
        <end position="140"/>
    </location>
</feature>
<keyword evidence="5 7" id="KW-0472">Membrane</keyword>
<evidence type="ECO:0000256" key="3">
    <source>
        <dbReference type="ARBA" id="ARBA00022692"/>
    </source>
</evidence>
<evidence type="ECO:0000256" key="4">
    <source>
        <dbReference type="ARBA" id="ARBA00022989"/>
    </source>
</evidence>
<accession>A0AAD9MTN0</accession>
<dbReference type="AlphaFoldDB" id="A0AAD9MTN0"/>
<name>A0AAD9MTN0_9ANNE</name>
<dbReference type="GO" id="GO:0071578">
    <property type="term" value="P:zinc ion import across plasma membrane"/>
    <property type="evidence" value="ECO:0007669"/>
    <property type="project" value="TreeGrafter"/>
</dbReference>
<evidence type="ECO:0000256" key="5">
    <source>
        <dbReference type="ARBA" id="ARBA00023136"/>
    </source>
</evidence>
<dbReference type="PANTHER" id="PTHR12191:SF30">
    <property type="entry name" value="ZINC TRANSPORTER ZIP4 N-TERMINAL DOMAIN-CONTAINING PROTEIN"/>
    <property type="match status" value="1"/>
</dbReference>
<organism evidence="9 10">
    <name type="scientific">Paralvinella palmiformis</name>
    <dbReference type="NCBI Taxonomy" id="53620"/>
    <lineage>
        <taxon>Eukaryota</taxon>
        <taxon>Metazoa</taxon>
        <taxon>Spiralia</taxon>
        <taxon>Lophotrochozoa</taxon>
        <taxon>Annelida</taxon>
        <taxon>Polychaeta</taxon>
        <taxon>Sedentaria</taxon>
        <taxon>Canalipalpata</taxon>
        <taxon>Terebellida</taxon>
        <taxon>Terebelliformia</taxon>
        <taxon>Alvinellidae</taxon>
        <taxon>Paralvinella</taxon>
    </lineage>
</organism>
<dbReference type="GO" id="GO:0005886">
    <property type="term" value="C:plasma membrane"/>
    <property type="evidence" value="ECO:0007669"/>
    <property type="project" value="TreeGrafter"/>
</dbReference>
<keyword evidence="10" id="KW-1185">Reference proteome</keyword>
<evidence type="ECO:0000259" key="8">
    <source>
        <dbReference type="Pfam" id="PF21116"/>
    </source>
</evidence>
<dbReference type="InterPro" id="IPR003689">
    <property type="entry name" value="ZIP"/>
</dbReference>
<evidence type="ECO:0000256" key="1">
    <source>
        <dbReference type="ARBA" id="ARBA00004141"/>
    </source>
</evidence>